<feature type="region of interest" description="Disordered" evidence="2">
    <location>
        <begin position="29"/>
        <end position="66"/>
    </location>
</feature>
<feature type="signal peptide" evidence="4">
    <location>
        <begin position="1"/>
        <end position="26"/>
    </location>
</feature>
<reference evidence="5 6" key="1">
    <citation type="submission" date="2009-01" db="EMBL/GenBank/DDBJ databases">
        <authorList>
            <person name="Fulton L."/>
            <person name="Clifton S."/>
            <person name="Chinwalla A.T."/>
            <person name="Mitreva M."/>
            <person name="Sodergren E."/>
            <person name="Weinstock G."/>
            <person name="Clifton S."/>
            <person name="Dooling D.J."/>
            <person name="Fulton B."/>
            <person name="Minx P."/>
            <person name="Pepin K.H."/>
            <person name="Johnson M."/>
            <person name="Bhonagiri V."/>
            <person name="Nash W.E."/>
            <person name="Mardis E.R."/>
            <person name="Wilson R.K."/>
        </authorList>
    </citation>
    <scope>NUCLEOTIDE SEQUENCE [LARGE SCALE GENOMIC DNA]</scope>
    <source>
        <strain evidence="5 6">ATCC 33806</strain>
    </source>
</reference>
<dbReference type="HOGENOM" id="CLU_929738_0_0_11"/>
<feature type="coiled-coil region" evidence="1">
    <location>
        <begin position="187"/>
        <end position="214"/>
    </location>
</feature>
<dbReference type="RefSeq" id="WP_005520179.1">
    <property type="nucleotide sequence ID" value="NZ_EQ973328.1"/>
</dbReference>
<keyword evidence="3" id="KW-0472">Membrane</keyword>
<evidence type="ECO:0000256" key="2">
    <source>
        <dbReference type="SAM" id="MobiDB-lite"/>
    </source>
</evidence>
<organism evidence="5 6">
    <name type="scientific">Corynebacterium matruchotii ATCC 33806</name>
    <dbReference type="NCBI Taxonomy" id="566549"/>
    <lineage>
        <taxon>Bacteria</taxon>
        <taxon>Bacillati</taxon>
        <taxon>Actinomycetota</taxon>
        <taxon>Actinomycetes</taxon>
        <taxon>Mycobacteriales</taxon>
        <taxon>Corynebacteriaceae</taxon>
        <taxon>Corynebacterium</taxon>
    </lineage>
</organism>
<proteinExistence type="predicted"/>
<feature type="transmembrane region" description="Helical" evidence="3">
    <location>
        <begin position="264"/>
        <end position="285"/>
    </location>
</feature>
<keyword evidence="3" id="KW-0812">Transmembrane</keyword>
<accession>C0E1B0</accession>
<feature type="coiled-coil region" evidence="1">
    <location>
        <begin position="107"/>
        <end position="150"/>
    </location>
</feature>
<evidence type="ECO:0000313" key="6">
    <source>
        <dbReference type="Proteomes" id="UP000006247"/>
    </source>
</evidence>
<feature type="compositionally biased region" description="Polar residues" evidence="2">
    <location>
        <begin position="49"/>
        <end position="59"/>
    </location>
</feature>
<feature type="chain" id="PRO_5002897611" evidence="4">
    <location>
        <begin position="27"/>
        <end position="299"/>
    </location>
</feature>
<gene>
    <name evidence="5" type="ORF">CORMATOL_00760</name>
</gene>
<keyword evidence="1" id="KW-0175">Coiled coil</keyword>
<keyword evidence="3" id="KW-1133">Transmembrane helix</keyword>
<keyword evidence="4" id="KW-0732">Signal</keyword>
<evidence type="ECO:0000256" key="3">
    <source>
        <dbReference type="SAM" id="Phobius"/>
    </source>
</evidence>
<dbReference type="EMBL" id="ACEB01000008">
    <property type="protein sequence ID" value="EEG27664.1"/>
    <property type="molecule type" value="Genomic_DNA"/>
</dbReference>
<evidence type="ECO:0000256" key="1">
    <source>
        <dbReference type="SAM" id="Coils"/>
    </source>
</evidence>
<evidence type="ECO:0000256" key="4">
    <source>
        <dbReference type="SAM" id="SignalP"/>
    </source>
</evidence>
<protein>
    <submittedName>
        <fullName evidence="5">Uncharacterized protein</fullName>
    </submittedName>
</protein>
<dbReference type="Proteomes" id="UP000006247">
    <property type="component" value="Unassembled WGS sequence"/>
</dbReference>
<evidence type="ECO:0000313" key="5">
    <source>
        <dbReference type="EMBL" id="EEG27664.1"/>
    </source>
</evidence>
<name>C0E1B0_9CORY</name>
<sequence>MKRISRLAVLTIATSLTVSGVTVATAEEAQTPPVAVEQAAEVTKEDQGNPATGNNNGSPGTEDKNNYENVKETITTLADSAIKTADEAIAAAKAKDPELVKDFVKSAEKAKAEAEAIKKALPTTNDEPGLMELMNRADAAKYQAESAKADIEKVTSPEDLAKVRKAANEAADAFIRDIDEALKVAKKKQQTDTLKELVAQAETAKADAEKAKKAIPGITSTTALNDLTKYLKGARDEFRNIRATIDTVPNDQNKSSDNSKVKTIIAVLLGVLGLGAIAAAIVQFAGPVLKGLGINLPGL</sequence>
<comment type="caution">
    <text evidence="5">The sequence shown here is derived from an EMBL/GenBank/DDBJ whole genome shotgun (WGS) entry which is preliminary data.</text>
</comment>
<dbReference type="AlphaFoldDB" id="C0E1B0"/>